<name>A0A7J7R7G1_MYOMY</name>
<accession>A0A7J7R7G1</accession>
<sequence>MSALCPKPGSKWSSSWVVAQPVRAARGLCSMSRGPPTPDCKTSCPSTWMSGGHSSSWPESLTAPSRRFGRDVACTGLALPHGRPSARRRPRVPSAAGRVSLWARLDASHT</sequence>
<gene>
    <name evidence="1" type="ORF">mMyoMyo1_012887</name>
</gene>
<dbReference type="AlphaFoldDB" id="A0A7J7R7G1"/>
<keyword evidence="2" id="KW-1185">Reference proteome</keyword>
<evidence type="ECO:0000313" key="2">
    <source>
        <dbReference type="Proteomes" id="UP000527355"/>
    </source>
</evidence>
<protein>
    <submittedName>
        <fullName evidence="1">MAPK regulated corepressor interacting protein 2</fullName>
    </submittedName>
</protein>
<organism evidence="1 2">
    <name type="scientific">Myotis myotis</name>
    <name type="common">Greater mouse-eared bat</name>
    <name type="synonym">Vespertilio myotis</name>
    <dbReference type="NCBI Taxonomy" id="51298"/>
    <lineage>
        <taxon>Eukaryota</taxon>
        <taxon>Metazoa</taxon>
        <taxon>Chordata</taxon>
        <taxon>Craniata</taxon>
        <taxon>Vertebrata</taxon>
        <taxon>Euteleostomi</taxon>
        <taxon>Mammalia</taxon>
        <taxon>Eutheria</taxon>
        <taxon>Laurasiatheria</taxon>
        <taxon>Chiroptera</taxon>
        <taxon>Yangochiroptera</taxon>
        <taxon>Vespertilionidae</taxon>
        <taxon>Myotis</taxon>
    </lineage>
</organism>
<comment type="caution">
    <text evidence="1">The sequence shown here is derived from an EMBL/GenBank/DDBJ whole genome shotgun (WGS) entry which is preliminary data.</text>
</comment>
<evidence type="ECO:0000313" key="1">
    <source>
        <dbReference type="EMBL" id="KAF6272106.1"/>
    </source>
</evidence>
<reference evidence="1 2" key="1">
    <citation type="journal article" date="2020" name="Nature">
        <title>Six reference-quality genomes reveal evolution of bat adaptations.</title>
        <authorList>
            <person name="Jebb D."/>
            <person name="Huang Z."/>
            <person name="Pippel M."/>
            <person name="Hughes G.M."/>
            <person name="Lavrichenko K."/>
            <person name="Devanna P."/>
            <person name="Winkler S."/>
            <person name="Jermiin L.S."/>
            <person name="Skirmuntt E.C."/>
            <person name="Katzourakis A."/>
            <person name="Burkitt-Gray L."/>
            <person name="Ray D.A."/>
            <person name="Sullivan K.A.M."/>
            <person name="Roscito J.G."/>
            <person name="Kirilenko B.M."/>
            <person name="Davalos L.M."/>
            <person name="Corthals A.P."/>
            <person name="Power M.L."/>
            <person name="Jones G."/>
            <person name="Ransome R.D."/>
            <person name="Dechmann D.K.N."/>
            <person name="Locatelli A.G."/>
            <person name="Puechmaille S.J."/>
            <person name="Fedrigo O."/>
            <person name="Jarvis E.D."/>
            <person name="Hiller M."/>
            <person name="Vernes S.C."/>
            <person name="Myers E.W."/>
            <person name="Teeling E.C."/>
        </authorList>
    </citation>
    <scope>NUCLEOTIDE SEQUENCE [LARGE SCALE GENOMIC DNA]</scope>
    <source>
        <strain evidence="1">MMyoMyo1</strain>
        <tissue evidence="1">Flight muscle</tissue>
    </source>
</reference>
<proteinExistence type="predicted"/>
<dbReference type="Proteomes" id="UP000527355">
    <property type="component" value="Unassembled WGS sequence"/>
</dbReference>
<dbReference type="EMBL" id="JABWUV010000035">
    <property type="protein sequence ID" value="KAF6272106.1"/>
    <property type="molecule type" value="Genomic_DNA"/>
</dbReference>